<dbReference type="EMBL" id="JAFLQZ010000018">
    <property type="protein sequence ID" value="MBO0360369.1"/>
    <property type="molecule type" value="Genomic_DNA"/>
</dbReference>
<dbReference type="PROSITE" id="PS51186">
    <property type="entry name" value="GNAT"/>
    <property type="match status" value="1"/>
</dbReference>
<dbReference type="RefSeq" id="WP_206986310.1">
    <property type="nucleotide sequence ID" value="NZ_JAFLQZ010000018.1"/>
</dbReference>
<dbReference type="Gene3D" id="3.40.630.30">
    <property type="match status" value="1"/>
</dbReference>
<name>A0A939JAZ2_9BACT</name>
<keyword evidence="3" id="KW-1185">Reference proteome</keyword>
<sequence length="199" mass="22838">MDFSQDIILENNRALLRPLAATDFEALQAVAFDPELWQFTLTRADDKISLAGYIAAAVQGREAHFRYPFAIIDKETNRVAGSTSYYNIAAEDARLSIGYTWLGTDFQRTGLNRAVKYLLFRYAFEVLGCERVELETDAHNQKSKEAMRRMGAVEEGTLRSHRYTQNGRRRDTVIFSVIKPEWNVLRQGTFHEFDARESA</sequence>
<dbReference type="Proteomes" id="UP000664144">
    <property type="component" value="Unassembled WGS sequence"/>
</dbReference>
<evidence type="ECO:0000313" key="2">
    <source>
        <dbReference type="EMBL" id="MBO0360369.1"/>
    </source>
</evidence>
<feature type="domain" description="N-acetyltransferase" evidence="1">
    <location>
        <begin position="14"/>
        <end position="180"/>
    </location>
</feature>
<gene>
    <name evidence="2" type="ORF">J0X19_20580</name>
</gene>
<protein>
    <submittedName>
        <fullName evidence="2">GNAT family N-acetyltransferase</fullName>
    </submittedName>
</protein>
<organism evidence="2 3">
    <name type="scientific">Hymenobacter telluris</name>
    <dbReference type="NCBI Taxonomy" id="2816474"/>
    <lineage>
        <taxon>Bacteria</taxon>
        <taxon>Pseudomonadati</taxon>
        <taxon>Bacteroidota</taxon>
        <taxon>Cytophagia</taxon>
        <taxon>Cytophagales</taxon>
        <taxon>Hymenobacteraceae</taxon>
        <taxon>Hymenobacter</taxon>
    </lineage>
</organism>
<dbReference type="GO" id="GO:0016747">
    <property type="term" value="F:acyltransferase activity, transferring groups other than amino-acyl groups"/>
    <property type="evidence" value="ECO:0007669"/>
    <property type="project" value="InterPro"/>
</dbReference>
<proteinExistence type="predicted"/>
<reference evidence="2" key="1">
    <citation type="submission" date="2021-03" db="EMBL/GenBank/DDBJ databases">
        <authorList>
            <person name="Kim M.K."/>
        </authorList>
    </citation>
    <scope>NUCLEOTIDE SEQUENCE</scope>
    <source>
        <strain evidence="2">BT186</strain>
    </source>
</reference>
<evidence type="ECO:0000259" key="1">
    <source>
        <dbReference type="PROSITE" id="PS51186"/>
    </source>
</evidence>
<dbReference type="SUPFAM" id="SSF55729">
    <property type="entry name" value="Acyl-CoA N-acyltransferases (Nat)"/>
    <property type="match status" value="1"/>
</dbReference>
<dbReference type="InterPro" id="IPR000182">
    <property type="entry name" value="GNAT_dom"/>
</dbReference>
<dbReference type="InterPro" id="IPR016181">
    <property type="entry name" value="Acyl_CoA_acyltransferase"/>
</dbReference>
<dbReference type="PANTHER" id="PTHR43610:SF1">
    <property type="entry name" value="N-ACETYLTRANSFERASE DOMAIN-CONTAINING PROTEIN"/>
    <property type="match status" value="1"/>
</dbReference>
<dbReference type="AlphaFoldDB" id="A0A939JAZ2"/>
<dbReference type="PANTHER" id="PTHR43610">
    <property type="entry name" value="BLL6696 PROTEIN"/>
    <property type="match status" value="1"/>
</dbReference>
<dbReference type="Pfam" id="PF13302">
    <property type="entry name" value="Acetyltransf_3"/>
    <property type="match status" value="1"/>
</dbReference>
<evidence type="ECO:0000313" key="3">
    <source>
        <dbReference type="Proteomes" id="UP000664144"/>
    </source>
</evidence>
<comment type="caution">
    <text evidence="2">The sequence shown here is derived from an EMBL/GenBank/DDBJ whole genome shotgun (WGS) entry which is preliminary data.</text>
</comment>
<accession>A0A939JAZ2</accession>